<dbReference type="AlphaFoldDB" id="A0A0R3S7J8"/>
<dbReference type="PANTHER" id="PTHR43686:SF1">
    <property type="entry name" value="AMINOTRAN_5 DOMAIN-CONTAINING PROTEIN"/>
    <property type="match status" value="1"/>
</dbReference>
<organism evidence="4">
    <name type="scientific">Hymenolepis diminuta</name>
    <name type="common">Rat tapeworm</name>
    <dbReference type="NCBI Taxonomy" id="6216"/>
    <lineage>
        <taxon>Eukaryota</taxon>
        <taxon>Metazoa</taxon>
        <taxon>Spiralia</taxon>
        <taxon>Lophotrochozoa</taxon>
        <taxon>Platyhelminthes</taxon>
        <taxon>Cestoda</taxon>
        <taxon>Eucestoda</taxon>
        <taxon>Cyclophyllidea</taxon>
        <taxon>Hymenolepididae</taxon>
        <taxon>Hymenolepis</taxon>
    </lineage>
</organism>
<dbReference type="Pfam" id="PF01171">
    <property type="entry name" value="ATP_bind_3"/>
    <property type="match status" value="1"/>
</dbReference>
<proteinExistence type="predicted"/>
<dbReference type="Gene3D" id="3.40.50.620">
    <property type="entry name" value="HUPs"/>
    <property type="match status" value="1"/>
</dbReference>
<accession>A0A0R3S7J8</accession>
<evidence type="ECO:0000313" key="3">
    <source>
        <dbReference type="Proteomes" id="UP000274504"/>
    </source>
</evidence>
<feature type="domain" description="tRNA(Ile)-lysidine/2-thiocytidine synthase N-terminal" evidence="1">
    <location>
        <begin position="51"/>
        <end position="217"/>
    </location>
</feature>
<dbReference type="PANTHER" id="PTHR43686">
    <property type="entry name" value="SULFURTRANSFERASE-RELATED"/>
    <property type="match status" value="1"/>
</dbReference>
<evidence type="ECO:0000313" key="2">
    <source>
        <dbReference type="EMBL" id="VDL11031.1"/>
    </source>
</evidence>
<dbReference type="InterPro" id="IPR011063">
    <property type="entry name" value="TilS/TtcA_N"/>
</dbReference>
<evidence type="ECO:0000313" key="4">
    <source>
        <dbReference type="WBParaSite" id="HDID_0000001201-mRNA-1"/>
    </source>
</evidence>
<dbReference type="EMBL" id="UYSG01000001">
    <property type="protein sequence ID" value="VDL11031.1"/>
    <property type="molecule type" value="Genomic_DNA"/>
</dbReference>
<gene>
    <name evidence="2" type="ORF">HDID_LOCUS13</name>
</gene>
<protein>
    <submittedName>
        <fullName evidence="4">ATP_bind_3 domain-containing protein</fullName>
    </submittedName>
</protein>
<dbReference type="STRING" id="6216.A0A0R3S7J8"/>
<dbReference type="WBParaSite" id="HDID_0000001201-mRNA-1">
    <property type="protein sequence ID" value="HDID_0000001201-mRNA-1"/>
    <property type="gene ID" value="HDID_0000001201"/>
</dbReference>
<dbReference type="InterPro" id="IPR014729">
    <property type="entry name" value="Rossmann-like_a/b/a_fold"/>
</dbReference>
<evidence type="ECO:0000259" key="1">
    <source>
        <dbReference type="Pfam" id="PF01171"/>
    </source>
</evidence>
<dbReference type="OrthoDB" id="420046at2759"/>
<sequence length="285" mass="32268">MGNINNDHLVKACSRFWSRIESISMRTHAIITSFSIQAIRLFSMIQAGDRVLIHLSGGKSSMALLHCLHEYQNILLQENSDPTNKNIFEIGAVVVALPYENYDLQPLISYLKSLGVTFYYERQDMNTYCSHSLDLCSSVKQRVIYNVARRYGYNVLALAQNLDEMAASFLSSVFNNGSIQTMEANVELKDLNLRLIRPLAFCRENVIASFVDNAKLPVLKTICPICEQSRLEQNRLKEMLVTEEFNNPNLFSSIVNAISPLLHLSSQSDVVMETDTTTKVVSWTK</sequence>
<reference evidence="2 3" key="2">
    <citation type="submission" date="2018-11" db="EMBL/GenBank/DDBJ databases">
        <authorList>
            <consortium name="Pathogen Informatics"/>
        </authorList>
    </citation>
    <scope>NUCLEOTIDE SEQUENCE [LARGE SCALE GENOMIC DNA]</scope>
</reference>
<reference evidence="4" key="1">
    <citation type="submission" date="2017-02" db="UniProtKB">
        <authorList>
            <consortium name="WormBaseParasite"/>
        </authorList>
    </citation>
    <scope>IDENTIFICATION</scope>
</reference>
<dbReference type="SUPFAM" id="SSF52402">
    <property type="entry name" value="Adenine nucleotide alpha hydrolases-like"/>
    <property type="match status" value="1"/>
</dbReference>
<dbReference type="Proteomes" id="UP000274504">
    <property type="component" value="Unassembled WGS sequence"/>
</dbReference>
<name>A0A0R3S7J8_HYMDI</name>